<comment type="caution">
    <text evidence="1">The sequence shown here is derived from an EMBL/GenBank/DDBJ whole genome shotgun (WGS) entry which is preliminary data.</text>
</comment>
<dbReference type="HOGENOM" id="CLU_3204769_0_0_9"/>
<reference evidence="1 2" key="1">
    <citation type="submission" date="2009-08" db="EMBL/GenBank/DDBJ databases">
        <authorList>
            <person name="Weinstock G."/>
            <person name="Sodergren E."/>
            <person name="Clifton S."/>
            <person name="Fulton L."/>
            <person name="Fulton B."/>
            <person name="Courtney L."/>
            <person name="Fronick C."/>
            <person name="Harrison M."/>
            <person name="Strong C."/>
            <person name="Farmer C."/>
            <person name="Delahaunty K."/>
            <person name="Markovic C."/>
            <person name="Hall O."/>
            <person name="Minx P."/>
            <person name="Tomlinson C."/>
            <person name="Mitreva M."/>
            <person name="Nelson J."/>
            <person name="Hou S."/>
            <person name="Wollam A."/>
            <person name="Pepin K.H."/>
            <person name="Johnson M."/>
            <person name="Bhonagiri V."/>
            <person name="Nash W.E."/>
            <person name="Warren W."/>
            <person name="Chinwalla A."/>
            <person name="Mardis E.R."/>
            <person name="Wilson R.K."/>
        </authorList>
    </citation>
    <scope>NUCLEOTIDE SEQUENCE [LARGE SCALE GENOMIC DNA]</scope>
    <source>
        <strain evidence="1 2">L1-82</strain>
    </source>
</reference>
<dbReference type="EMBL" id="ABYJ02000039">
    <property type="protein sequence ID" value="EEV02350.1"/>
    <property type="molecule type" value="Genomic_DNA"/>
</dbReference>
<accession>C7G7E6</accession>
<dbReference type="AlphaFoldDB" id="C7G7E6"/>
<protein>
    <submittedName>
        <fullName evidence="1">Uncharacterized protein</fullName>
    </submittedName>
</protein>
<evidence type="ECO:0000313" key="2">
    <source>
        <dbReference type="Proteomes" id="UP000004828"/>
    </source>
</evidence>
<organism evidence="1 2">
    <name type="scientific">Roseburia intestinalis L1-82</name>
    <dbReference type="NCBI Taxonomy" id="536231"/>
    <lineage>
        <taxon>Bacteria</taxon>
        <taxon>Bacillati</taxon>
        <taxon>Bacillota</taxon>
        <taxon>Clostridia</taxon>
        <taxon>Lachnospirales</taxon>
        <taxon>Lachnospiraceae</taxon>
        <taxon>Roseburia</taxon>
    </lineage>
</organism>
<sequence length="45" mass="5011">MIFRQIKEKYPGQMPGAYISGSQSAGKVHKLLLTTEVKIFADSIK</sequence>
<dbReference type="Proteomes" id="UP000004828">
    <property type="component" value="Unassembled WGS sequence"/>
</dbReference>
<proteinExistence type="predicted"/>
<name>C7G7E6_9FIRM</name>
<gene>
    <name evidence="1" type="ORF">ROSINTL182_05814</name>
</gene>
<evidence type="ECO:0000313" key="1">
    <source>
        <dbReference type="EMBL" id="EEV02350.1"/>
    </source>
</evidence>